<feature type="non-terminal residue" evidence="1">
    <location>
        <position position="1"/>
    </location>
</feature>
<dbReference type="AlphaFoldDB" id="A0A820MLW9"/>
<evidence type="ECO:0000313" key="2">
    <source>
        <dbReference type="Proteomes" id="UP000663881"/>
    </source>
</evidence>
<organism evidence="1 2">
    <name type="scientific">Adineta steineri</name>
    <dbReference type="NCBI Taxonomy" id="433720"/>
    <lineage>
        <taxon>Eukaryota</taxon>
        <taxon>Metazoa</taxon>
        <taxon>Spiralia</taxon>
        <taxon>Gnathifera</taxon>
        <taxon>Rotifera</taxon>
        <taxon>Eurotatoria</taxon>
        <taxon>Bdelloidea</taxon>
        <taxon>Adinetida</taxon>
        <taxon>Adinetidae</taxon>
        <taxon>Adineta</taxon>
    </lineage>
</organism>
<feature type="non-terminal residue" evidence="1">
    <location>
        <position position="101"/>
    </location>
</feature>
<reference evidence="1" key="1">
    <citation type="submission" date="2021-02" db="EMBL/GenBank/DDBJ databases">
        <authorList>
            <person name="Nowell W R."/>
        </authorList>
    </citation>
    <scope>NUCLEOTIDE SEQUENCE</scope>
</reference>
<dbReference type="Proteomes" id="UP000663881">
    <property type="component" value="Unassembled WGS sequence"/>
</dbReference>
<dbReference type="InterPro" id="IPR019170">
    <property type="entry name" value="Meckelin"/>
</dbReference>
<accession>A0A820MLW9</accession>
<dbReference type="PANTHER" id="PTHR21274">
    <property type="entry name" value="MECKELIN"/>
    <property type="match status" value="1"/>
</dbReference>
<proteinExistence type="predicted"/>
<dbReference type="Pfam" id="PF09773">
    <property type="entry name" value="Meckelin"/>
    <property type="match status" value="1"/>
</dbReference>
<dbReference type="GO" id="GO:0036038">
    <property type="term" value="C:MKS complex"/>
    <property type="evidence" value="ECO:0007669"/>
    <property type="project" value="InterPro"/>
</dbReference>
<protein>
    <submittedName>
        <fullName evidence="1">Uncharacterized protein</fullName>
    </submittedName>
</protein>
<name>A0A820MLW9_9BILA</name>
<gene>
    <name evidence="1" type="ORF">OKA104_LOCUS50090</name>
</gene>
<dbReference type="PANTHER" id="PTHR21274:SF0">
    <property type="entry name" value="MECKELIN"/>
    <property type="match status" value="1"/>
</dbReference>
<comment type="caution">
    <text evidence="1">The sequence shown here is derived from an EMBL/GenBank/DDBJ whole genome shotgun (WGS) entry which is preliminary data.</text>
</comment>
<sequence>NHVSAWRTYFVANEFNEIQTFRRIHVSFHLLFVLFLLKVINLENLALAGPDITLSAPTFDGNYTAEYNRIFRIGIAFPVLLGTERESRMLSGTRGLQANST</sequence>
<dbReference type="EMBL" id="CAJOAY010024568">
    <property type="protein sequence ID" value="CAF4375937.1"/>
    <property type="molecule type" value="Genomic_DNA"/>
</dbReference>
<evidence type="ECO:0000313" key="1">
    <source>
        <dbReference type="EMBL" id="CAF4375937.1"/>
    </source>
</evidence>
<dbReference type="GO" id="GO:0060271">
    <property type="term" value="P:cilium assembly"/>
    <property type="evidence" value="ECO:0007669"/>
    <property type="project" value="InterPro"/>
</dbReference>